<proteinExistence type="predicted"/>
<organism evidence="1 2">
    <name type="scientific">Steinernema carpocapsae</name>
    <name type="common">Entomopathogenic nematode</name>
    <dbReference type="NCBI Taxonomy" id="34508"/>
    <lineage>
        <taxon>Eukaryota</taxon>
        <taxon>Metazoa</taxon>
        <taxon>Ecdysozoa</taxon>
        <taxon>Nematoda</taxon>
        <taxon>Chromadorea</taxon>
        <taxon>Rhabditida</taxon>
        <taxon>Tylenchina</taxon>
        <taxon>Panagrolaimomorpha</taxon>
        <taxon>Strongyloidoidea</taxon>
        <taxon>Steinernematidae</taxon>
        <taxon>Steinernema</taxon>
    </lineage>
</organism>
<evidence type="ECO:0000313" key="1">
    <source>
        <dbReference type="EMBL" id="TKR62412.1"/>
    </source>
</evidence>
<accession>A0A4U5M1B0</accession>
<comment type="caution">
    <text evidence="1">The sequence shown here is derived from an EMBL/GenBank/DDBJ whole genome shotgun (WGS) entry which is preliminary data.</text>
</comment>
<protein>
    <submittedName>
        <fullName evidence="1">Uncharacterized protein</fullName>
    </submittedName>
</protein>
<dbReference type="Proteomes" id="UP000298663">
    <property type="component" value="Unassembled WGS sequence"/>
</dbReference>
<keyword evidence="2" id="KW-1185">Reference proteome</keyword>
<reference evidence="1 2" key="1">
    <citation type="journal article" date="2015" name="Genome Biol.">
        <title>Comparative genomics of Steinernema reveals deeply conserved gene regulatory networks.</title>
        <authorList>
            <person name="Dillman A.R."/>
            <person name="Macchietto M."/>
            <person name="Porter C.F."/>
            <person name="Rogers A."/>
            <person name="Williams B."/>
            <person name="Antoshechkin I."/>
            <person name="Lee M.M."/>
            <person name="Goodwin Z."/>
            <person name="Lu X."/>
            <person name="Lewis E.E."/>
            <person name="Goodrich-Blair H."/>
            <person name="Stock S.P."/>
            <person name="Adams B.J."/>
            <person name="Sternberg P.W."/>
            <person name="Mortazavi A."/>
        </authorList>
    </citation>
    <scope>NUCLEOTIDE SEQUENCE [LARGE SCALE GENOMIC DNA]</scope>
    <source>
        <strain evidence="1 2">ALL</strain>
    </source>
</reference>
<gene>
    <name evidence="1" type="ORF">L596_026381</name>
</gene>
<name>A0A4U5M1B0_STECR</name>
<dbReference type="EMBL" id="AZBU02000010">
    <property type="protein sequence ID" value="TKR62412.1"/>
    <property type="molecule type" value="Genomic_DNA"/>
</dbReference>
<evidence type="ECO:0000313" key="2">
    <source>
        <dbReference type="Proteomes" id="UP000298663"/>
    </source>
</evidence>
<dbReference type="AlphaFoldDB" id="A0A4U5M1B0"/>
<sequence>MKNNKTLIGVVDGKKIFVRSFLNDDGDDQVKTSCKWTGCDATAFPVSVIKKSFCFSMAYSARNQICHISRVRSRSENSTGLTYEPNFAAALPNVTKFVAVSIRSNVSKFSKCSRFVQASFVKIMFRRLVERTNCLC</sequence>
<reference evidence="1 2" key="2">
    <citation type="journal article" date="2019" name="G3 (Bethesda)">
        <title>Hybrid Assembly of the Genome of the Entomopathogenic Nematode Steinernema carpocapsae Identifies the X-Chromosome.</title>
        <authorList>
            <person name="Serra L."/>
            <person name="Macchietto M."/>
            <person name="Macias-Munoz A."/>
            <person name="McGill C.J."/>
            <person name="Rodriguez I.M."/>
            <person name="Rodriguez B."/>
            <person name="Murad R."/>
            <person name="Mortazavi A."/>
        </authorList>
    </citation>
    <scope>NUCLEOTIDE SEQUENCE [LARGE SCALE GENOMIC DNA]</scope>
    <source>
        <strain evidence="1 2">ALL</strain>
    </source>
</reference>